<dbReference type="InterPro" id="IPR023174">
    <property type="entry name" value="PDEase_CS"/>
</dbReference>
<dbReference type="InterPro" id="IPR036971">
    <property type="entry name" value="PDEase_catalytic_dom_sf"/>
</dbReference>
<comment type="caution">
    <text evidence="8">The sequence shown here is derived from an EMBL/GenBank/DDBJ whole genome shotgun (WGS) entry which is preliminary data.</text>
</comment>
<feature type="binding site" evidence="4">
    <location>
        <position position="732"/>
    </location>
    <ligand>
        <name>AMP</name>
        <dbReference type="ChEBI" id="CHEBI:456215"/>
    </ligand>
</feature>
<evidence type="ECO:0000256" key="1">
    <source>
        <dbReference type="ARBA" id="ARBA00022723"/>
    </source>
</evidence>
<comment type="similarity">
    <text evidence="6">Belongs to the cyclic nucleotide phosphodiesterase family.</text>
</comment>
<sequence length="839" mass="93315">MVTVYLQSAGSQAQCYRLVQLHKDRVLSYFPFSGFGTEASEVAPSKSGAKLVKLIGVQLLLEEGQPLNDALFDHLQCLPIPKEPVRLLCFPKALEAAVGERLGWHLDPHRYNSVLAAVVCNGAVDWGICPGHLHYLQPPDEPCRLLPGVSHAVGKLSEAVEVVGWDMSQVKVAVDLGAAPGSWTAFLAGHADRVLAADPAALDDKGMQAQSTPRTYTWTDLHILDEVNKPIWIYSCKQRQNIWANCAALRLFTMGLDEFLGLDYREPSQLTDNEYNSFQTLNALIEDEVEIGGKSQSVECFGWKMLPGVCHANKALDFEIHFKPVRLTKDGQSLQASMVEAVSWQDSKGNPPLHPRLGGIMHGETSTEDGLYAATPIGKVLEVLEDIMAGHEANPEDIHALHELIVSGEFMNTQTRMAERMMNEADLEKDVGQNLMQLLGGQAKRRRSSASSLASDESMLSTRMNDLMQDDEGATSNLDSLELDPNMSVPQALLPAVESTLQTAGRWHFDAFQLEEATSGRPLSSLGFYLIGKLNLVREFDLDVIRLARFLRRVEDGYLPNPYHNKTHAADVLQSQFMLLTAGGLGRRAADPLILLAAVLSAIIHDLDHKGVNNDFLIRQSHELAIVYNDMSPLENHHLSEAFRIMRRKECNFLKRISKEKQIKLRKMMIEMVLGTDMKQHWTIMSRFQTKLQVKIHTNITTASASPDDSPFNSNSEADRFLVLQMGLKCADVGHLAAGWEVHKRWVACLEEELFLQGDQERALHVNVSPLMDRSKNGITKSQVGFFDLVAVPLFRSWCAVFNDASPMLKAVESNRHEWRKLESAGSLTKSSRSINSSA</sequence>
<evidence type="ECO:0000256" key="4">
    <source>
        <dbReference type="PIRSR" id="PIRSR623088-2"/>
    </source>
</evidence>
<dbReference type="Gene3D" id="3.40.50.150">
    <property type="entry name" value="Vaccinia Virus protein VP39"/>
    <property type="match status" value="1"/>
</dbReference>
<dbReference type="GO" id="GO:0004114">
    <property type="term" value="F:3',5'-cyclic-nucleotide phosphodiesterase activity"/>
    <property type="evidence" value="ECO:0007669"/>
    <property type="project" value="InterPro"/>
</dbReference>
<dbReference type="GO" id="GO:0008168">
    <property type="term" value="F:methyltransferase activity"/>
    <property type="evidence" value="ECO:0007669"/>
    <property type="project" value="InterPro"/>
</dbReference>
<dbReference type="PANTHER" id="PTHR11347">
    <property type="entry name" value="CYCLIC NUCLEOTIDE PHOSPHODIESTERASE"/>
    <property type="match status" value="1"/>
</dbReference>
<protein>
    <recommendedName>
        <fullName evidence="6">Phosphodiesterase</fullName>
        <ecNumber evidence="6">3.1.4.-</ecNumber>
    </recommendedName>
</protein>
<dbReference type="EMBL" id="JALJOV010001856">
    <property type="protein sequence ID" value="KAK9839551.1"/>
    <property type="molecule type" value="Genomic_DNA"/>
</dbReference>
<feature type="binding site" evidence="4">
    <location>
        <position position="783"/>
    </location>
    <ligand>
        <name>AMP</name>
        <dbReference type="ChEBI" id="CHEBI:456215"/>
    </ligand>
</feature>
<keyword evidence="9" id="KW-1185">Reference proteome</keyword>
<dbReference type="InterPro" id="IPR002073">
    <property type="entry name" value="PDEase_catalytic_dom"/>
</dbReference>
<comment type="cofactor">
    <cofactor evidence="6">
        <name>a divalent metal cation</name>
        <dbReference type="ChEBI" id="CHEBI:60240"/>
    </cofactor>
    <text evidence="6">Binds 2 divalent metal cations per subunit. Site 1 may preferentially bind zinc ions, while site 2 has a preference for magnesium and/or manganese ions.</text>
</comment>
<organism evidence="8 9">
    <name type="scientific">Apatococcus fuscideae</name>
    <dbReference type="NCBI Taxonomy" id="2026836"/>
    <lineage>
        <taxon>Eukaryota</taxon>
        <taxon>Viridiplantae</taxon>
        <taxon>Chlorophyta</taxon>
        <taxon>core chlorophytes</taxon>
        <taxon>Trebouxiophyceae</taxon>
        <taxon>Chlorellales</taxon>
        <taxon>Chlorellaceae</taxon>
        <taxon>Apatococcus</taxon>
    </lineage>
</organism>
<dbReference type="Gene3D" id="1.10.1300.10">
    <property type="entry name" value="3'5'-cyclic nucleotide phosphodiesterase, catalytic domain"/>
    <property type="match status" value="1"/>
</dbReference>
<feature type="binding site" evidence="5">
    <location>
        <position position="732"/>
    </location>
    <ligand>
        <name>Zn(2+)</name>
        <dbReference type="ChEBI" id="CHEBI:29105"/>
        <label>1</label>
    </ligand>
</feature>
<feature type="binding site" evidence="5">
    <location>
        <position position="605"/>
    </location>
    <ligand>
        <name>Zn(2+)</name>
        <dbReference type="ChEBI" id="CHEBI:29105"/>
        <label>1</label>
    </ligand>
</feature>
<feature type="binding site" evidence="5">
    <location>
        <position position="606"/>
    </location>
    <ligand>
        <name>Zn(2+)</name>
        <dbReference type="ChEBI" id="CHEBI:29105"/>
        <label>2</label>
    </ligand>
</feature>
<evidence type="ECO:0000313" key="8">
    <source>
        <dbReference type="EMBL" id="KAK9839551.1"/>
    </source>
</evidence>
<name>A0AAW1S0Q1_9CHLO</name>
<dbReference type="InterPro" id="IPR002877">
    <property type="entry name" value="RNA_MeTrfase_FtsJ_dom"/>
</dbReference>
<keyword evidence="2 6" id="KW-0378">Hydrolase</keyword>
<dbReference type="SUPFAM" id="SSF109604">
    <property type="entry name" value="HD-domain/PDEase-like"/>
    <property type="match status" value="1"/>
</dbReference>
<proteinExistence type="inferred from homology"/>
<feature type="active site" description="Proton donor" evidence="3">
    <location>
        <position position="564"/>
    </location>
</feature>
<evidence type="ECO:0000259" key="7">
    <source>
        <dbReference type="PROSITE" id="PS51845"/>
    </source>
</evidence>
<accession>A0AAW1S0Q1</accession>
<dbReference type="GO" id="GO:0007165">
    <property type="term" value="P:signal transduction"/>
    <property type="evidence" value="ECO:0007669"/>
    <property type="project" value="InterPro"/>
</dbReference>
<feature type="binding site" evidence="4">
    <location>
        <begin position="564"/>
        <end position="568"/>
    </location>
    <ligand>
        <name>AMP</name>
        <dbReference type="ChEBI" id="CHEBI:456215"/>
    </ligand>
</feature>
<feature type="domain" description="PDEase" evidence="7">
    <location>
        <begin position="482"/>
        <end position="826"/>
    </location>
</feature>
<dbReference type="AlphaFoldDB" id="A0AAW1S0Q1"/>
<dbReference type="GO" id="GO:0046872">
    <property type="term" value="F:metal ion binding"/>
    <property type="evidence" value="ECO:0007669"/>
    <property type="project" value="UniProtKB-KW"/>
</dbReference>
<evidence type="ECO:0000313" key="9">
    <source>
        <dbReference type="Proteomes" id="UP001485043"/>
    </source>
</evidence>
<gene>
    <name evidence="8" type="ORF">WJX84_002829</name>
</gene>
<dbReference type="Proteomes" id="UP001485043">
    <property type="component" value="Unassembled WGS sequence"/>
</dbReference>
<dbReference type="PROSITE" id="PS00126">
    <property type="entry name" value="PDEASE_I_1"/>
    <property type="match status" value="1"/>
</dbReference>
<feature type="binding site" evidence="5">
    <location>
        <position position="568"/>
    </location>
    <ligand>
        <name>Zn(2+)</name>
        <dbReference type="ChEBI" id="CHEBI:29105"/>
        <label>1</label>
    </ligand>
</feature>
<keyword evidence="1 5" id="KW-0479">Metal-binding</keyword>
<evidence type="ECO:0000256" key="6">
    <source>
        <dbReference type="RuleBase" id="RU363067"/>
    </source>
</evidence>
<evidence type="ECO:0000256" key="2">
    <source>
        <dbReference type="ARBA" id="ARBA00022801"/>
    </source>
</evidence>
<dbReference type="PRINTS" id="PR00387">
    <property type="entry name" value="PDIESTERASE1"/>
</dbReference>
<feature type="binding site" evidence="4">
    <location>
        <position position="606"/>
    </location>
    <ligand>
        <name>AMP</name>
        <dbReference type="ChEBI" id="CHEBI:456215"/>
    </ligand>
</feature>
<feature type="binding site" evidence="5">
    <location>
        <position position="606"/>
    </location>
    <ligand>
        <name>Zn(2+)</name>
        <dbReference type="ChEBI" id="CHEBI:29105"/>
        <label>1</label>
    </ligand>
</feature>
<dbReference type="PROSITE" id="PS51845">
    <property type="entry name" value="PDEASE_I_2"/>
    <property type="match status" value="1"/>
</dbReference>
<evidence type="ECO:0000256" key="3">
    <source>
        <dbReference type="PIRSR" id="PIRSR623088-1"/>
    </source>
</evidence>
<dbReference type="InterPro" id="IPR023088">
    <property type="entry name" value="PDEase"/>
</dbReference>
<dbReference type="Pfam" id="PF00233">
    <property type="entry name" value="PDEase_I"/>
    <property type="match status" value="1"/>
</dbReference>
<reference evidence="8 9" key="1">
    <citation type="journal article" date="2024" name="Nat. Commun.">
        <title>Phylogenomics reveals the evolutionary origins of lichenization in chlorophyte algae.</title>
        <authorList>
            <person name="Puginier C."/>
            <person name="Libourel C."/>
            <person name="Otte J."/>
            <person name="Skaloud P."/>
            <person name="Haon M."/>
            <person name="Grisel S."/>
            <person name="Petersen M."/>
            <person name="Berrin J.G."/>
            <person name="Delaux P.M."/>
            <person name="Dal Grande F."/>
            <person name="Keller J."/>
        </authorList>
    </citation>
    <scope>NUCLEOTIDE SEQUENCE [LARGE SCALE GENOMIC DNA]</scope>
    <source>
        <strain evidence="8 9">SAG 2523</strain>
    </source>
</reference>
<dbReference type="GO" id="GO:0032259">
    <property type="term" value="P:methylation"/>
    <property type="evidence" value="ECO:0007669"/>
    <property type="project" value="InterPro"/>
</dbReference>
<evidence type="ECO:0000256" key="5">
    <source>
        <dbReference type="PIRSR" id="PIRSR623088-3"/>
    </source>
</evidence>
<dbReference type="Pfam" id="PF01728">
    <property type="entry name" value="FtsJ"/>
    <property type="match status" value="1"/>
</dbReference>
<dbReference type="InterPro" id="IPR029063">
    <property type="entry name" value="SAM-dependent_MTases_sf"/>
</dbReference>
<dbReference type="EC" id="3.1.4.-" evidence="6"/>